<dbReference type="GO" id="GO:0004077">
    <property type="term" value="F:biotin--[biotin carboxyl-carrier protein] ligase activity"/>
    <property type="evidence" value="ECO:0007669"/>
    <property type="project" value="UniProtKB-EC"/>
</dbReference>
<dbReference type="PANTHER" id="PTHR12835:SF5">
    <property type="entry name" value="BIOTIN--PROTEIN LIGASE"/>
    <property type="match status" value="1"/>
</dbReference>
<dbReference type="GO" id="GO:0005737">
    <property type="term" value="C:cytoplasm"/>
    <property type="evidence" value="ECO:0007669"/>
    <property type="project" value="TreeGrafter"/>
</dbReference>
<dbReference type="NCBIfam" id="TIGR00121">
    <property type="entry name" value="birA_ligase"/>
    <property type="match status" value="1"/>
</dbReference>
<dbReference type="Gene3D" id="3.30.930.10">
    <property type="entry name" value="Bira Bifunctional Protein, Domain 2"/>
    <property type="match status" value="1"/>
</dbReference>
<evidence type="ECO:0000313" key="4">
    <source>
        <dbReference type="EMBL" id="HIU94623.1"/>
    </source>
</evidence>
<comment type="caution">
    <text evidence="4">The sequence shown here is derived from an EMBL/GenBank/DDBJ whole genome shotgun (WGS) entry which is preliminary data.</text>
</comment>
<name>A0A9D1N4P6_9FIRM</name>
<evidence type="ECO:0000256" key="1">
    <source>
        <dbReference type="ARBA" id="ARBA00022598"/>
    </source>
</evidence>
<dbReference type="EC" id="6.3.4.15" evidence="4"/>
<dbReference type="CDD" id="cd16442">
    <property type="entry name" value="BPL"/>
    <property type="match status" value="1"/>
</dbReference>
<dbReference type="InterPro" id="IPR013196">
    <property type="entry name" value="HTH_11"/>
</dbReference>
<dbReference type="Pfam" id="PF03099">
    <property type="entry name" value="BPL_LplA_LipB"/>
    <property type="match status" value="1"/>
</dbReference>
<dbReference type="InterPro" id="IPR036388">
    <property type="entry name" value="WH-like_DNA-bd_sf"/>
</dbReference>
<reference evidence="4" key="1">
    <citation type="submission" date="2020-10" db="EMBL/GenBank/DDBJ databases">
        <authorList>
            <person name="Gilroy R."/>
        </authorList>
    </citation>
    <scope>NUCLEOTIDE SEQUENCE</scope>
    <source>
        <strain evidence="4">ChiGjej2B2-16831</strain>
    </source>
</reference>
<evidence type="ECO:0000259" key="3">
    <source>
        <dbReference type="PROSITE" id="PS51733"/>
    </source>
</evidence>
<dbReference type="AlphaFoldDB" id="A0A9D1N4P6"/>
<dbReference type="Gene3D" id="1.10.10.10">
    <property type="entry name" value="Winged helix-like DNA-binding domain superfamily/Winged helix DNA-binding domain"/>
    <property type="match status" value="1"/>
</dbReference>
<dbReference type="GO" id="GO:0009249">
    <property type="term" value="P:protein lipoylation"/>
    <property type="evidence" value="ECO:0007669"/>
    <property type="project" value="UniProtKB-ARBA"/>
</dbReference>
<dbReference type="InterPro" id="IPR004408">
    <property type="entry name" value="Biotin_CoA_COase_ligase"/>
</dbReference>
<organism evidence="4 5">
    <name type="scientific">Candidatus Aphodomorpha intestinavium</name>
    <dbReference type="NCBI Taxonomy" id="2840672"/>
    <lineage>
        <taxon>Bacteria</taxon>
        <taxon>Bacillati</taxon>
        <taxon>Bacillota</taxon>
        <taxon>Clostridia</taxon>
        <taxon>Eubacteriales</taxon>
        <taxon>Candidatus Aphodomorpha</taxon>
    </lineage>
</organism>
<dbReference type="PANTHER" id="PTHR12835">
    <property type="entry name" value="BIOTIN PROTEIN LIGASE"/>
    <property type="match status" value="1"/>
</dbReference>
<reference evidence="4" key="2">
    <citation type="journal article" date="2021" name="PeerJ">
        <title>Extensive microbial diversity within the chicken gut microbiome revealed by metagenomics and culture.</title>
        <authorList>
            <person name="Gilroy R."/>
            <person name="Ravi A."/>
            <person name="Getino M."/>
            <person name="Pursley I."/>
            <person name="Horton D.L."/>
            <person name="Alikhan N.F."/>
            <person name="Baker D."/>
            <person name="Gharbi K."/>
            <person name="Hall N."/>
            <person name="Watson M."/>
            <person name="Adriaenssens E.M."/>
            <person name="Foster-Nyarko E."/>
            <person name="Jarju S."/>
            <person name="Secka A."/>
            <person name="Antonio M."/>
            <person name="Oren A."/>
            <person name="Chaudhuri R.R."/>
            <person name="La Ragione R."/>
            <person name="Hildebrand F."/>
            <person name="Pallen M.J."/>
        </authorList>
    </citation>
    <scope>NUCLEOTIDE SEQUENCE</scope>
    <source>
        <strain evidence="4">ChiGjej2B2-16831</strain>
    </source>
</reference>
<dbReference type="InterPro" id="IPR036390">
    <property type="entry name" value="WH_DNA-bd_sf"/>
</dbReference>
<accession>A0A9D1N4P6</accession>
<keyword evidence="1 4" id="KW-0436">Ligase</keyword>
<dbReference type="SUPFAM" id="SSF55681">
    <property type="entry name" value="Class II aaRS and biotin synthetases"/>
    <property type="match status" value="1"/>
</dbReference>
<proteinExistence type="predicted"/>
<dbReference type="Pfam" id="PF08279">
    <property type="entry name" value="HTH_11"/>
    <property type="match status" value="1"/>
</dbReference>
<dbReference type="GO" id="GO:0016740">
    <property type="term" value="F:transferase activity"/>
    <property type="evidence" value="ECO:0007669"/>
    <property type="project" value="UniProtKB-ARBA"/>
</dbReference>
<dbReference type="EMBL" id="DVNZ01000176">
    <property type="protein sequence ID" value="HIU94623.1"/>
    <property type="molecule type" value="Genomic_DNA"/>
</dbReference>
<protein>
    <submittedName>
        <fullName evidence="4">Biotin--[acetyl-CoA-carboxylase] ligase</fullName>
        <ecNumber evidence="4">6.3.4.15</ecNumber>
    </submittedName>
</protein>
<feature type="domain" description="BPL/LPL catalytic" evidence="3">
    <location>
        <begin position="108"/>
        <end position="215"/>
    </location>
</feature>
<feature type="region of interest" description="Disordered" evidence="2">
    <location>
        <begin position="1"/>
        <end position="35"/>
    </location>
</feature>
<dbReference type="SUPFAM" id="SSF46785">
    <property type="entry name" value="Winged helix' DNA-binding domain"/>
    <property type="match status" value="1"/>
</dbReference>
<sequence>MEYGTERPDAGQDAAQTGRTHAGERPAAGRDAAQADTKQALLDELERRRGEYLSGAALAQRLAVSRCAVWKAAASLRAAGYDIDARRSRGYALCNECRTLSAPGVQRRLSAPGVRVRVYGEVDSTNALARQAAEAGEAEGLVLIAASQTAGRGRRGRSFFSPPGGGLYMSALLRPRLPAQDAALMTTLAAVAVAEAVEAACGRAAGIKWVNDVYL</sequence>
<evidence type="ECO:0000313" key="5">
    <source>
        <dbReference type="Proteomes" id="UP000824128"/>
    </source>
</evidence>
<feature type="non-terminal residue" evidence="4">
    <location>
        <position position="215"/>
    </location>
</feature>
<dbReference type="PROSITE" id="PS51733">
    <property type="entry name" value="BPL_LPL_CATALYTIC"/>
    <property type="match status" value="1"/>
</dbReference>
<dbReference type="InterPro" id="IPR004143">
    <property type="entry name" value="BPL_LPL_catalytic"/>
</dbReference>
<gene>
    <name evidence="4" type="ORF">IAD24_05620</name>
</gene>
<dbReference type="Proteomes" id="UP000824128">
    <property type="component" value="Unassembled WGS sequence"/>
</dbReference>
<feature type="compositionally biased region" description="Basic and acidic residues" evidence="2">
    <location>
        <begin position="1"/>
        <end position="10"/>
    </location>
</feature>
<evidence type="ECO:0000256" key="2">
    <source>
        <dbReference type="SAM" id="MobiDB-lite"/>
    </source>
</evidence>
<dbReference type="InterPro" id="IPR045864">
    <property type="entry name" value="aa-tRNA-synth_II/BPL/LPL"/>
</dbReference>